<dbReference type="InterPro" id="IPR036691">
    <property type="entry name" value="Endo/exonu/phosph_ase_sf"/>
</dbReference>
<protein>
    <recommendedName>
        <fullName evidence="3">Endonuclease/exonuclease/phosphatase domain-containing protein</fullName>
    </recommendedName>
</protein>
<comment type="caution">
    <text evidence="1">The sequence shown here is derived from an EMBL/GenBank/DDBJ whole genome shotgun (WGS) entry which is preliminary data.</text>
</comment>
<sequence>MEGGRWTFTRGESKSVVDYGIVNARAWDEIRRMEIGYRLDSDHQPIIIELQGWRGRLSNSGRGKQEVWRWMQCWRENDVRAFEKKEEELRWEASGGEEKWKELRRGIDLCCVKRRVRKGENVDKGWFDEQCRRLKKKLRRAGRKKRYGYSTARYRDLKKRKKKRWEEKVEKELGKIKYENQAWEFTRKDWKKRDNITDAFGIEEWKEHFMEELGKREYKPGGLL</sequence>
<dbReference type="SUPFAM" id="SSF56219">
    <property type="entry name" value="DNase I-like"/>
    <property type="match status" value="1"/>
</dbReference>
<evidence type="ECO:0008006" key="3">
    <source>
        <dbReference type="Google" id="ProtNLM"/>
    </source>
</evidence>
<dbReference type="OrthoDB" id="7548126at2759"/>
<dbReference type="Gene3D" id="3.60.10.10">
    <property type="entry name" value="Endonuclease/exonuclease/phosphatase"/>
    <property type="match status" value="1"/>
</dbReference>
<gene>
    <name evidence="1" type="ORF">HICCMSTLAB_LOCUS6601</name>
</gene>
<dbReference type="AlphaFoldDB" id="A0A8J2HEK3"/>
<keyword evidence="2" id="KW-1185">Reference proteome</keyword>
<dbReference type="EMBL" id="CAJNRD030001120">
    <property type="protein sequence ID" value="CAG5093125.1"/>
    <property type="molecule type" value="Genomic_DNA"/>
</dbReference>
<reference evidence="1" key="1">
    <citation type="submission" date="2021-04" db="EMBL/GenBank/DDBJ databases">
        <authorList>
            <person name="Chebbi M.A.C M."/>
        </authorList>
    </citation>
    <scope>NUCLEOTIDE SEQUENCE</scope>
</reference>
<name>A0A8J2HEK3_COTCN</name>
<accession>A0A8J2HEK3</accession>
<organism evidence="1 2">
    <name type="scientific">Cotesia congregata</name>
    <name type="common">Parasitoid wasp</name>
    <name type="synonym">Apanteles congregatus</name>
    <dbReference type="NCBI Taxonomy" id="51543"/>
    <lineage>
        <taxon>Eukaryota</taxon>
        <taxon>Metazoa</taxon>
        <taxon>Ecdysozoa</taxon>
        <taxon>Arthropoda</taxon>
        <taxon>Hexapoda</taxon>
        <taxon>Insecta</taxon>
        <taxon>Pterygota</taxon>
        <taxon>Neoptera</taxon>
        <taxon>Endopterygota</taxon>
        <taxon>Hymenoptera</taxon>
        <taxon>Apocrita</taxon>
        <taxon>Ichneumonoidea</taxon>
        <taxon>Braconidae</taxon>
        <taxon>Microgastrinae</taxon>
        <taxon>Cotesia</taxon>
    </lineage>
</organism>
<proteinExistence type="predicted"/>
<evidence type="ECO:0000313" key="2">
    <source>
        <dbReference type="Proteomes" id="UP000786811"/>
    </source>
</evidence>
<evidence type="ECO:0000313" key="1">
    <source>
        <dbReference type="EMBL" id="CAG5093125.1"/>
    </source>
</evidence>
<dbReference type="Proteomes" id="UP000786811">
    <property type="component" value="Unassembled WGS sequence"/>
</dbReference>